<evidence type="ECO:0000256" key="2">
    <source>
        <dbReference type="ARBA" id="ARBA00004141"/>
    </source>
</evidence>
<dbReference type="InterPro" id="IPR006016">
    <property type="entry name" value="UspA"/>
</dbReference>
<dbReference type="PANTHER" id="PTHR45569">
    <property type="entry name" value="SENSOR PROTEIN KDPD"/>
    <property type="match status" value="1"/>
</dbReference>
<keyword evidence="12 13" id="KW-0472">Membrane</keyword>
<evidence type="ECO:0000256" key="4">
    <source>
        <dbReference type="ARBA" id="ARBA00022553"/>
    </source>
</evidence>
<dbReference type="Gene3D" id="1.10.287.130">
    <property type="match status" value="1"/>
</dbReference>
<dbReference type="InterPro" id="IPR038318">
    <property type="entry name" value="KdpD_sf"/>
</dbReference>
<dbReference type="Pfam" id="PF02702">
    <property type="entry name" value="KdpD"/>
    <property type="match status" value="1"/>
</dbReference>
<gene>
    <name evidence="15" type="ORF">G7Y82_20475</name>
</gene>
<evidence type="ECO:0000256" key="6">
    <source>
        <dbReference type="ARBA" id="ARBA00022692"/>
    </source>
</evidence>
<evidence type="ECO:0000313" key="16">
    <source>
        <dbReference type="Proteomes" id="UP000653472"/>
    </source>
</evidence>
<keyword evidence="16" id="KW-1185">Reference proteome</keyword>
<evidence type="ECO:0000256" key="12">
    <source>
        <dbReference type="ARBA" id="ARBA00023136"/>
    </source>
</evidence>
<dbReference type="PRINTS" id="PR00344">
    <property type="entry name" value="BCTRLSENSOR"/>
</dbReference>
<dbReference type="Gene3D" id="1.20.120.620">
    <property type="entry name" value="Backbone structure of the membrane domain of e. Coli histidine kinase receptor kdpd"/>
    <property type="match status" value="1"/>
</dbReference>
<evidence type="ECO:0000256" key="3">
    <source>
        <dbReference type="ARBA" id="ARBA00012438"/>
    </source>
</evidence>
<dbReference type="InterPro" id="IPR036097">
    <property type="entry name" value="HisK_dim/P_sf"/>
</dbReference>
<dbReference type="Gene3D" id="3.40.50.300">
    <property type="entry name" value="P-loop containing nucleotide triphosphate hydrolases"/>
    <property type="match status" value="1"/>
</dbReference>
<feature type="transmembrane region" description="Helical" evidence="13">
    <location>
        <begin position="437"/>
        <end position="464"/>
    </location>
</feature>
<evidence type="ECO:0000256" key="10">
    <source>
        <dbReference type="ARBA" id="ARBA00022989"/>
    </source>
</evidence>
<dbReference type="Pfam" id="PF00582">
    <property type="entry name" value="Usp"/>
    <property type="match status" value="1"/>
</dbReference>
<dbReference type="CDD" id="cd00082">
    <property type="entry name" value="HisKA"/>
    <property type="match status" value="1"/>
</dbReference>
<feature type="domain" description="Histidine kinase" evidence="14">
    <location>
        <begin position="677"/>
        <end position="894"/>
    </location>
</feature>
<accession>A0A969WDR7</accession>
<dbReference type="AlphaFoldDB" id="A0A969WDR7"/>
<dbReference type="InterPro" id="IPR003018">
    <property type="entry name" value="GAF"/>
</dbReference>
<dbReference type="InterPro" id="IPR003661">
    <property type="entry name" value="HisK_dim/P_dom"/>
</dbReference>
<keyword evidence="11" id="KW-0902">Two-component regulatory system</keyword>
<dbReference type="SUPFAM" id="SSF47384">
    <property type="entry name" value="Homodimeric domain of signal transducing histidine kinase"/>
    <property type="match status" value="1"/>
</dbReference>
<dbReference type="Gene3D" id="3.40.50.620">
    <property type="entry name" value="HUPs"/>
    <property type="match status" value="1"/>
</dbReference>
<dbReference type="CDD" id="cd01987">
    <property type="entry name" value="USP_KdpD-like"/>
    <property type="match status" value="1"/>
</dbReference>
<evidence type="ECO:0000256" key="5">
    <source>
        <dbReference type="ARBA" id="ARBA00022679"/>
    </source>
</evidence>
<dbReference type="Pfam" id="PF02518">
    <property type="entry name" value="HATPase_c"/>
    <property type="match status" value="1"/>
</dbReference>
<dbReference type="GO" id="GO:0000155">
    <property type="term" value="F:phosphorelay sensor kinase activity"/>
    <property type="evidence" value="ECO:0007669"/>
    <property type="project" value="InterPro"/>
</dbReference>
<dbReference type="CDD" id="cd00075">
    <property type="entry name" value="HATPase"/>
    <property type="match status" value="1"/>
</dbReference>
<evidence type="ECO:0000256" key="11">
    <source>
        <dbReference type="ARBA" id="ARBA00023012"/>
    </source>
</evidence>
<keyword evidence="9" id="KW-0067">ATP-binding</keyword>
<dbReference type="GO" id="GO:0005524">
    <property type="term" value="F:ATP binding"/>
    <property type="evidence" value="ECO:0007669"/>
    <property type="project" value="UniProtKB-KW"/>
</dbReference>
<dbReference type="Gene3D" id="3.30.450.40">
    <property type="match status" value="1"/>
</dbReference>
<dbReference type="Proteomes" id="UP000653472">
    <property type="component" value="Unassembled WGS sequence"/>
</dbReference>
<comment type="caution">
    <text evidence="15">The sequence shown here is derived from an EMBL/GenBank/DDBJ whole genome shotgun (WGS) entry which is preliminary data.</text>
</comment>
<evidence type="ECO:0000256" key="13">
    <source>
        <dbReference type="SAM" id="Phobius"/>
    </source>
</evidence>
<dbReference type="InterPro" id="IPR003852">
    <property type="entry name" value="Sig_transdc_His_kinase_KdpD_N"/>
</dbReference>
<dbReference type="GO" id="GO:0005886">
    <property type="term" value="C:plasma membrane"/>
    <property type="evidence" value="ECO:0007669"/>
    <property type="project" value="TreeGrafter"/>
</dbReference>
<keyword evidence="7" id="KW-0547">Nucleotide-binding</keyword>
<dbReference type="GO" id="GO:0005737">
    <property type="term" value="C:cytoplasm"/>
    <property type="evidence" value="ECO:0007669"/>
    <property type="project" value="UniProtKB-ARBA"/>
</dbReference>
<dbReference type="PANTHER" id="PTHR45569:SF1">
    <property type="entry name" value="SENSOR PROTEIN KDPD"/>
    <property type="match status" value="1"/>
</dbReference>
<dbReference type="RefSeq" id="WP_168149998.1">
    <property type="nucleotide sequence ID" value="NZ_JAAVXB010000018.1"/>
</dbReference>
<dbReference type="InterPro" id="IPR005467">
    <property type="entry name" value="His_kinase_dom"/>
</dbReference>
<dbReference type="Pfam" id="PF00512">
    <property type="entry name" value="HisKA"/>
    <property type="match status" value="1"/>
</dbReference>
<dbReference type="EMBL" id="JAAVXB010000018">
    <property type="protein sequence ID" value="NKF24689.1"/>
    <property type="molecule type" value="Genomic_DNA"/>
</dbReference>
<dbReference type="InterPro" id="IPR036890">
    <property type="entry name" value="HATPase_C_sf"/>
</dbReference>
<dbReference type="SMART" id="SM00388">
    <property type="entry name" value="HisKA"/>
    <property type="match status" value="1"/>
</dbReference>
<dbReference type="InterPro" id="IPR027417">
    <property type="entry name" value="P-loop_NTPase"/>
</dbReference>
<dbReference type="FunFam" id="3.40.50.300:FF:000483">
    <property type="entry name" value="Sensor histidine kinase KdpD"/>
    <property type="match status" value="1"/>
</dbReference>
<evidence type="ECO:0000256" key="8">
    <source>
        <dbReference type="ARBA" id="ARBA00022777"/>
    </source>
</evidence>
<dbReference type="InterPro" id="IPR003594">
    <property type="entry name" value="HATPase_dom"/>
</dbReference>
<protein>
    <recommendedName>
        <fullName evidence="3">histidine kinase</fullName>
        <ecNumber evidence="3">2.7.13.3</ecNumber>
    </recommendedName>
</protein>
<reference evidence="15" key="1">
    <citation type="submission" date="2020-03" db="EMBL/GenBank/DDBJ databases">
        <title>Solimonas marina sp. nov., isolated from deep seawater of the Pacific Ocean.</title>
        <authorList>
            <person name="Liu X."/>
            <person name="Lai Q."/>
            <person name="Sun F."/>
            <person name="Gai Y."/>
            <person name="Li G."/>
            <person name="Shao Z."/>
        </authorList>
    </citation>
    <scope>NUCLEOTIDE SEQUENCE</scope>
    <source>
        <strain evidence="15">C16B3</strain>
    </source>
</reference>
<dbReference type="SUPFAM" id="SSF52402">
    <property type="entry name" value="Adenine nucleotide alpha hydrolases-like"/>
    <property type="match status" value="1"/>
</dbReference>
<name>A0A969WDR7_9GAMM</name>
<dbReference type="InterPro" id="IPR029016">
    <property type="entry name" value="GAF-like_dom_sf"/>
</dbReference>
<comment type="catalytic activity">
    <reaction evidence="1">
        <text>ATP + protein L-histidine = ADP + protein N-phospho-L-histidine.</text>
        <dbReference type="EC" id="2.7.13.3"/>
    </reaction>
</comment>
<keyword evidence="5" id="KW-0808">Transferase</keyword>
<dbReference type="EC" id="2.7.13.3" evidence="3"/>
<keyword evidence="6 13" id="KW-0812">Transmembrane</keyword>
<evidence type="ECO:0000256" key="7">
    <source>
        <dbReference type="ARBA" id="ARBA00022741"/>
    </source>
</evidence>
<keyword evidence="10 13" id="KW-1133">Transmembrane helix</keyword>
<evidence type="ECO:0000256" key="1">
    <source>
        <dbReference type="ARBA" id="ARBA00000085"/>
    </source>
</evidence>
<evidence type="ECO:0000313" key="15">
    <source>
        <dbReference type="EMBL" id="NKF24689.1"/>
    </source>
</evidence>
<dbReference type="InterPro" id="IPR004358">
    <property type="entry name" value="Sig_transdc_His_kin-like_C"/>
</dbReference>
<proteinExistence type="predicted"/>
<keyword evidence="4" id="KW-0597">Phosphoprotein</keyword>
<dbReference type="SMART" id="SM00387">
    <property type="entry name" value="HATPase_c"/>
    <property type="match status" value="1"/>
</dbReference>
<dbReference type="SUPFAM" id="SSF55874">
    <property type="entry name" value="ATPase domain of HSP90 chaperone/DNA topoisomerase II/histidine kinase"/>
    <property type="match status" value="1"/>
</dbReference>
<keyword evidence="8 15" id="KW-0418">Kinase</keyword>
<organism evidence="15 16">
    <name type="scientific">Solimonas marina</name>
    <dbReference type="NCBI Taxonomy" id="2714601"/>
    <lineage>
        <taxon>Bacteria</taxon>
        <taxon>Pseudomonadati</taxon>
        <taxon>Pseudomonadota</taxon>
        <taxon>Gammaproteobacteria</taxon>
        <taxon>Nevskiales</taxon>
        <taxon>Nevskiaceae</taxon>
        <taxon>Solimonas</taxon>
    </lineage>
</organism>
<dbReference type="InterPro" id="IPR052023">
    <property type="entry name" value="Histidine_kinase_KdpD"/>
</dbReference>
<dbReference type="SUPFAM" id="SSF55781">
    <property type="entry name" value="GAF domain-like"/>
    <property type="match status" value="1"/>
</dbReference>
<sequence>MIDDPASGHRARPSPDALLEQAQREGRGKLKIFLGAAPGVGKTYEMLQDARRRRDTGVDVVAALVETHGRVETKALLDGIEPLPRRRVAYQRRALDEMDLDGLLARRPQLALVDELAHTNAPGSRHPKRWQDVVELLDAGIDVYSTLNVQHLESLNDIVASITHVRVRETVPDSILERAHDVEVVDLTPADLMQRLREGKVYRGEAGERALQHYFTTSNLTALRELALRRTADRVDEQLQRQRRARGVEQVWAAGERVLVCINESPAGEALVRHAKRVADRLDAPWTVLHLETARSLRLDEASRVQTHATLRLAEQLGADTQTLPGGIDIAGTVLRLAREHNVTQLIVGKSRRSRWFEWRHGSVVHELVKRADGIIVQVLVDKPRALGRQRDAGRIEAHWSWGAGADHARAVFYAALATLPALAIDRGLGAPNVSMLFLPAVIVAAMRGGLVPGLLCALVSAALYNFLFLPPLYTFTIGDPANVIALFAFLLTAALTSRLSARARDQARLASDQAMLNGELLQFSRQVAGLRRLDELMGVAARRIAQMLDVDAVVLSADPDGLRVRGASSARAVLEESDLAAANWCRDRARPAGRGSDTLPGSRWLFVPMLSDAAVAGVIGVRGEERVRLSAGQRRLLDALADLIAIGAERIRLAKDVDQAKMLAETEKMRAALLTSVSHDLRTPLASILGSITSLRAYGPHYDAAQRDELLATAEEETERMSRFVANLLDMTRIDAGALQVRSESCEIADIVDGAVRRTRKLLARHRLEIELPPALPFLRTDPALLEQVLVNLLDNAAKYAPENSVITLTVRQHRYALTISVADRGPGVPATEQERIFDVFYRIRQADRQRAGTGLGLTICRAFVRAMGGRIRVRARDAGPGAQFEIEFAASQLVAVEGERP</sequence>
<dbReference type="PROSITE" id="PS50109">
    <property type="entry name" value="HIS_KIN"/>
    <property type="match status" value="1"/>
</dbReference>
<dbReference type="Pfam" id="PF13493">
    <property type="entry name" value="DUF4118"/>
    <property type="match status" value="1"/>
</dbReference>
<evidence type="ECO:0000256" key="9">
    <source>
        <dbReference type="ARBA" id="ARBA00022840"/>
    </source>
</evidence>
<feature type="transmembrane region" description="Helical" evidence="13">
    <location>
        <begin position="484"/>
        <end position="502"/>
    </location>
</feature>
<dbReference type="InterPro" id="IPR014729">
    <property type="entry name" value="Rossmann-like_a/b/a_fold"/>
</dbReference>
<evidence type="ECO:0000259" key="14">
    <source>
        <dbReference type="PROSITE" id="PS50109"/>
    </source>
</evidence>
<comment type="subcellular location">
    <subcellularLocation>
        <location evidence="2">Membrane</location>
        <topology evidence="2">Multi-pass membrane protein</topology>
    </subcellularLocation>
</comment>
<dbReference type="Gene3D" id="3.30.565.10">
    <property type="entry name" value="Histidine kinase-like ATPase, C-terminal domain"/>
    <property type="match status" value="1"/>
</dbReference>
<dbReference type="Pfam" id="PF13492">
    <property type="entry name" value="GAF_3"/>
    <property type="match status" value="1"/>
</dbReference>
<dbReference type="InterPro" id="IPR025201">
    <property type="entry name" value="KdpD_TM"/>
</dbReference>